<accession>A0A413JS38</accession>
<dbReference type="Proteomes" id="UP000284614">
    <property type="component" value="Unassembled WGS sequence"/>
</dbReference>
<comment type="caution">
    <text evidence="2">The sequence shown here is derived from an EMBL/GenBank/DDBJ whole genome shotgun (WGS) entry which is preliminary data.</text>
</comment>
<evidence type="ECO:0000259" key="1">
    <source>
        <dbReference type="Pfam" id="PF01610"/>
    </source>
</evidence>
<protein>
    <submittedName>
        <fullName evidence="2">DDE transposase</fullName>
    </submittedName>
</protein>
<evidence type="ECO:0000313" key="3">
    <source>
        <dbReference type="Proteomes" id="UP000284614"/>
    </source>
</evidence>
<name>A0A413JS38_BACFG</name>
<dbReference type="InterPro" id="IPR047951">
    <property type="entry name" value="Transpos_ISL3"/>
</dbReference>
<evidence type="ECO:0000313" key="2">
    <source>
        <dbReference type="EMBL" id="RGY64101.1"/>
    </source>
</evidence>
<dbReference type="RefSeq" id="WP_005822249.1">
    <property type="nucleotide sequence ID" value="NZ_JAGJHH010000008.1"/>
</dbReference>
<dbReference type="EMBL" id="QSDG01000035">
    <property type="protein sequence ID" value="RGY64101.1"/>
    <property type="molecule type" value="Genomic_DNA"/>
</dbReference>
<sequence length="330" mass="38334">MDKYPITGRSLECFFDIDGDLFERQYKRHLSGYWQWKDTAEGLHAERWRVFPQNIGPHLSIDETSLSRGELYTIVTNKEAHGRENSIVAIVLGTEADTVIHALRQIKSELRNKVTEITLDLSDSMHKICRMAFSRASRVIDRFHVQRLALDAVQEIRIKHRWEAINAETDAREAAKLEGRKYTAEHIENGDTLKELLARGRYALLKSPENWTDTQRTRARILFDLYPDLKQAYWLSQNLRAIFNKQSTKDSARLNLARWYNRVADSGFKSFNTIAATLYQHSDEILNFFNNRSTNASAESINSKIKAFRAKLHGVNDTKFFIFRLCNIYA</sequence>
<feature type="domain" description="Transposase IS204/IS1001/IS1096/IS1165 DDE" evidence="1">
    <location>
        <begin position="59"/>
        <end position="325"/>
    </location>
</feature>
<gene>
    <name evidence="2" type="ORF">DXA27_22525</name>
</gene>
<dbReference type="InterPro" id="IPR002560">
    <property type="entry name" value="Transposase_DDE"/>
</dbReference>
<organism evidence="2 3">
    <name type="scientific">Bacteroides fragilis</name>
    <dbReference type="NCBI Taxonomy" id="817"/>
    <lineage>
        <taxon>Bacteria</taxon>
        <taxon>Pseudomonadati</taxon>
        <taxon>Bacteroidota</taxon>
        <taxon>Bacteroidia</taxon>
        <taxon>Bacteroidales</taxon>
        <taxon>Bacteroidaceae</taxon>
        <taxon>Bacteroides</taxon>
    </lineage>
</organism>
<dbReference type="Pfam" id="PF01610">
    <property type="entry name" value="DDE_Tnp_ISL3"/>
    <property type="match status" value="1"/>
</dbReference>
<dbReference type="PANTHER" id="PTHR33498:SF1">
    <property type="entry name" value="TRANSPOSASE FOR INSERTION SEQUENCE ELEMENT IS1557"/>
    <property type="match status" value="1"/>
</dbReference>
<dbReference type="PANTHER" id="PTHR33498">
    <property type="entry name" value="TRANSPOSASE FOR INSERTION SEQUENCE ELEMENT IS1557"/>
    <property type="match status" value="1"/>
</dbReference>
<proteinExistence type="predicted"/>
<reference evidence="2 3" key="1">
    <citation type="submission" date="2018-08" db="EMBL/GenBank/DDBJ databases">
        <title>A genome reference for cultivated species of the human gut microbiota.</title>
        <authorList>
            <person name="Zou Y."/>
            <person name="Xue W."/>
            <person name="Luo G."/>
        </authorList>
    </citation>
    <scope>NUCLEOTIDE SEQUENCE [LARGE SCALE GENOMIC DNA]</scope>
    <source>
        <strain evidence="2 3">OF01-1</strain>
    </source>
</reference>
<dbReference type="AlphaFoldDB" id="A0A413JS38"/>